<reference evidence="2 3" key="1">
    <citation type="submission" date="2020-08" db="EMBL/GenBank/DDBJ databases">
        <title>Genomic Encyclopedia of Type Strains, Phase IV (KMG-IV): sequencing the most valuable type-strain genomes for metagenomic binning, comparative biology and taxonomic classification.</title>
        <authorList>
            <person name="Goeker M."/>
        </authorList>
    </citation>
    <scope>NUCLEOTIDE SEQUENCE [LARGE SCALE GENOMIC DNA]</scope>
    <source>
        <strain evidence="2 3">DSM 11805</strain>
    </source>
</reference>
<comment type="caution">
    <text evidence="2">The sequence shown here is derived from an EMBL/GenBank/DDBJ whole genome shotgun (WGS) entry which is preliminary data.</text>
</comment>
<sequence>MKNDLEKRLVYLFSGEFAAVITFIFVYFFYRSAISIDTFTLNYVFVTLNFILLQGSLFWFIKWRRLKTKRLIFPKLYRTFIIFKKINFILLCATPIILLIEMYIMSSSFLSAIFLIMIIYGFAIIEYINYYHIQLTNYNNGRGKKASIAKEIRKYSKRQLDF</sequence>
<keyword evidence="1" id="KW-0472">Membrane</keyword>
<dbReference type="RefSeq" id="WP_184246473.1">
    <property type="nucleotide sequence ID" value="NZ_BAAACU010000028.1"/>
</dbReference>
<keyword evidence="1" id="KW-0812">Transmembrane</keyword>
<keyword evidence="3" id="KW-1185">Reference proteome</keyword>
<proteinExistence type="predicted"/>
<protein>
    <recommendedName>
        <fullName evidence="4">General stress protein</fullName>
    </recommendedName>
</protein>
<feature type="transmembrane region" description="Helical" evidence="1">
    <location>
        <begin position="9"/>
        <end position="30"/>
    </location>
</feature>
<dbReference type="Proteomes" id="UP000572212">
    <property type="component" value="Unassembled WGS sequence"/>
</dbReference>
<gene>
    <name evidence="2" type="ORF">GGQ92_001510</name>
</gene>
<organism evidence="2 3">
    <name type="scientific">Gracilibacillus halotolerans</name>
    <dbReference type="NCBI Taxonomy" id="74386"/>
    <lineage>
        <taxon>Bacteria</taxon>
        <taxon>Bacillati</taxon>
        <taxon>Bacillota</taxon>
        <taxon>Bacilli</taxon>
        <taxon>Bacillales</taxon>
        <taxon>Bacillaceae</taxon>
        <taxon>Gracilibacillus</taxon>
    </lineage>
</organism>
<feature type="transmembrane region" description="Helical" evidence="1">
    <location>
        <begin position="82"/>
        <end position="103"/>
    </location>
</feature>
<feature type="transmembrane region" description="Helical" evidence="1">
    <location>
        <begin position="42"/>
        <end position="61"/>
    </location>
</feature>
<feature type="transmembrane region" description="Helical" evidence="1">
    <location>
        <begin position="109"/>
        <end position="128"/>
    </location>
</feature>
<dbReference type="AlphaFoldDB" id="A0A841RP59"/>
<evidence type="ECO:0000256" key="1">
    <source>
        <dbReference type="SAM" id="Phobius"/>
    </source>
</evidence>
<evidence type="ECO:0000313" key="2">
    <source>
        <dbReference type="EMBL" id="MBB6512724.1"/>
    </source>
</evidence>
<evidence type="ECO:0000313" key="3">
    <source>
        <dbReference type="Proteomes" id="UP000572212"/>
    </source>
</evidence>
<evidence type="ECO:0008006" key="4">
    <source>
        <dbReference type="Google" id="ProtNLM"/>
    </source>
</evidence>
<dbReference type="EMBL" id="JACHON010000004">
    <property type="protein sequence ID" value="MBB6512724.1"/>
    <property type="molecule type" value="Genomic_DNA"/>
</dbReference>
<accession>A0A841RP59</accession>
<name>A0A841RP59_9BACI</name>
<keyword evidence="1" id="KW-1133">Transmembrane helix</keyword>